<keyword evidence="5" id="KW-1185">Reference proteome</keyword>
<dbReference type="EMBL" id="QICL01000001">
    <property type="protein sequence ID" value="PXV69214.1"/>
    <property type="molecule type" value="Genomic_DNA"/>
</dbReference>
<evidence type="ECO:0000256" key="3">
    <source>
        <dbReference type="ARBA" id="ARBA00023098"/>
    </source>
</evidence>
<keyword evidence="1" id="KW-0444">Lipid biosynthesis</keyword>
<reference evidence="4 5" key="1">
    <citation type="submission" date="2018-03" db="EMBL/GenBank/DDBJ databases">
        <title>Genomic Encyclopedia of Archaeal and Bacterial Type Strains, Phase II (KMG-II): from individual species to whole genera.</title>
        <authorList>
            <person name="Goeker M."/>
        </authorList>
    </citation>
    <scope>NUCLEOTIDE SEQUENCE [LARGE SCALE GENOMIC DNA]</scope>
    <source>
        <strain evidence="4 5">DSM 100214</strain>
    </source>
</reference>
<proteinExistence type="predicted"/>
<dbReference type="InterPro" id="IPR007431">
    <property type="entry name" value="ACP_PD"/>
</dbReference>
<name>A0A2V3PWQ0_9BACT</name>
<dbReference type="GO" id="GO:0008770">
    <property type="term" value="F:[acyl-carrier-protein] phosphodiesterase activity"/>
    <property type="evidence" value="ECO:0007669"/>
    <property type="project" value="InterPro"/>
</dbReference>
<dbReference type="Proteomes" id="UP000247973">
    <property type="component" value="Unassembled WGS sequence"/>
</dbReference>
<dbReference type="RefSeq" id="WP_110309166.1">
    <property type="nucleotide sequence ID" value="NZ_QICL01000001.1"/>
</dbReference>
<protein>
    <submittedName>
        <fullName evidence="4">Acyl carrier protein phosphodiesterase</fullName>
    </submittedName>
</protein>
<keyword evidence="3" id="KW-0443">Lipid metabolism</keyword>
<evidence type="ECO:0000313" key="4">
    <source>
        <dbReference type="EMBL" id="PXV69214.1"/>
    </source>
</evidence>
<sequence length="191" mass="22934">MNYLAHAYLSFNNPDLLIGNLIADCVKGKQINDFSQGVQQGIHLHRKIDEYTDAHPVIREIQKLYTLSAGRYNGVFLDVTFDHFLATDSLNEPPEGWQKFSKWCYLQIDKNIDETPHIFQRLFSYMKKEDWLYNYRYKWMMQRSFERLAQRAKYLPEDANIYSAFEQNYNELQEGYKIFFPELKQFVEKEL</sequence>
<dbReference type="PANTHER" id="PTHR38764:SF1">
    <property type="entry name" value="ACYL CARRIER PROTEIN PHOSPHODIESTERASE"/>
    <property type="match status" value="1"/>
</dbReference>
<dbReference type="GO" id="GO:0006633">
    <property type="term" value="P:fatty acid biosynthetic process"/>
    <property type="evidence" value="ECO:0007669"/>
    <property type="project" value="InterPro"/>
</dbReference>
<dbReference type="OrthoDB" id="8442777at2"/>
<evidence type="ECO:0000256" key="1">
    <source>
        <dbReference type="ARBA" id="ARBA00022516"/>
    </source>
</evidence>
<comment type="caution">
    <text evidence="4">The sequence shown here is derived from an EMBL/GenBank/DDBJ whole genome shotgun (WGS) entry which is preliminary data.</text>
</comment>
<dbReference type="PANTHER" id="PTHR38764">
    <property type="entry name" value="ACYL CARRIER PROTEIN PHOSPHODIESTERASE"/>
    <property type="match status" value="1"/>
</dbReference>
<evidence type="ECO:0000313" key="5">
    <source>
        <dbReference type="Proteomes" id="UP000247973"/>
    </source>
</evidence>
<gene>
    <name evidence="4" type="ORF">CLV62_101483</name>
</gene>
<dbReference type="AlphaFoldDB" id="A0A2V3PWQ0"/>
<organism evidence="4 5">
    <name type="scientific">Dysgonomonas alginatilytica</name>
    <dbReference type="NCBI Taxonomy" id="1605892"/>
    <lineage>
        <taxon>Bacteria</taxon>
        <taxon>Pseudomonadati</taxon>
        <taxon>Bacteroidota</taxon>
        <taxon>Bacteroidia</taxon>
        <taxon>Bacteroidales</taxon>
        <taxon>Dysgonomonadaceae</taxon>
        <taxon>Dysgonomonas</taxon>
    </lineage>
</organism>
<dbReference type="Pfam" id="PF04336">
    <property type="entry name" value="ACP_PD"/>
    <property type="match status" value="1"/>
</dbReference>
<keyword evidence="2" id="KW-0378">Hydrolase</keyword>
<accession>A0A2V3PWQ0</accession>
<evidence type="ECO:0000256" key="2">
    <source>
        <dbReference type="ARBA" id="ARBA00022801"/>
    </source>
</evidence>